<evidence type="ECO:0000313" key="4">
    <source>
        <dbReference type="EMBL" id="CAE0193282.1"/>
    </source>
</evidence>
<dbReference type="Proteomes" id="UP001472866">
    <property type="component" value="Chromosome 10"/>
</dbReference>
<dbReference type="InterPro" id="IPR025661">
    <property type="entry name" value="Pept_asp_AS"/>
</dbReference>
<dbReference type="AlphaFoldDB" id="A0A7S3FQE7"/>
<dbReference type="SMART" id="SM00645">
    <property type="entry name" value="Pept_C1"/>
    <property type="match status" value="1"/>
</dbReference>
<evidence type="ECO:0000256" key="1">
    <source>
        <dbReference type="ARBA" id="ARBA00008455"/>
    </source>
</evidence>
<comment type="similarity">
    <text evidence="1">Belongs to the peptidase C1 family.</text>
</comment>
<sequence length="348" mass="38466">MAMTTATTASVGTRALLLALALALVAPGLAKNGHVSDPYPGLLPLASHRHARGRLPSHFDWRNVDGTNFVTADVNQHLPQYCGSCWVHGSVAQLNDRMKIIRRGAWPDAMVSRQAVVNCALNSDGVAPGCNGGEPWYVFGMMQNRTRTGQAGMPDESCQPYMARNMECSPVCTNCDPGTDTCFPVTSYVGYGVHSFWQVRGKRQVAREIYENGPVTCSFVSTEEFMYNYSTNAAANEGGVFIDDRKYPKSMVDHDIELAGWGVTDDGVEYWIGRNSWGTYWGENGWFKLKKGTLRMEEDCWAALPVFDDLEDYLSGKYLGSYDGLVQQEVQRDQRPKECHSHGAGAAF</sequence>
<dbReference type="InterPro" id="IPR038765">
    <property type="entry name" value="Papain-like_cys_pep_sf"/>
</dbReference>
<feature type="domain" description="Peptidase C1A papain C-terminal" evidence="3">
    <location>
        <begin position="55"/>
        <end position="304"/>
    </location>
</feature>
<dbReference type="PANTHER" id="PTHR12411">
    <property type="entry name" value="CYSTEINE PROTEASE FAMILY C1-RELATED"/>
    <property type="match status" value="1"/>
</dbReference>
<dbReference type="Pfam" id="PF00112">
    <property type="entry name" value="Peptidase_C1"/>
    <property type="match status" value="1"/>
</dbReference>
<evidence type="ECO:0000259" key="3">
    <source>
        <dbReference type="SMART" id="SM00645"/>
    </source>
</evidence>
<protein>
    <submittedName>
        <fullName evidence="5">Papain cysteine protease</fullName>
    </submittedName>
</protein>
<dbReference type="SUPFAM" id="SSF54001">
    <property type="entry name" value="Cysteine proteinases"/>
    <property type="match status" value="1"/>
</dbReference>
<dbReference type="Gene3D" id="3.90.70.10">
    <property type="entry name" value="Cysteine proteinases"/>
    <property type="match status" value="1"/>
</dbReference>
<dbReference type="PROSITE" id="PS00640">
    <property type="entry name" value="THIOL_PROTEASE_ASN"/>
    <property type="match status" value="1"/>
</dbReference>
<evidence type="ECO:0000313" key="5">
    <source>
        <dbReference type="EMBL" id="WZN64834.1"/>
    </source>
</evidence>
<keyword evidence="6" id="KW-1185">Reference proteome</keyword>
<feature type="signal peptide" evidence="2">
    <location>
        <begin position="1"/>
        <end position="30"/>
    </location>
</feature>
<name>A0A7S3FQE7_9CHLO</name>
<evidence type="ECO:0000313" key="6">
    <source>
        <dbReference type="Proteomes" id="UP001472866"/>
    </source>
</evidence>
<keyword evidence="5" id="KW-0645">Protease</keyword>
<evidence type="ECO:0000256" key="2">
    <source>
        <dbReference type="SAM" id="SignalP"/>
    </source>
</evidence>
<keyword evidence="2" id="KW-0732">Signal</keyword>
<dbReference type="EMBL" id="HBHZ01008243">
    <property type="protein sequence ID" value="CAE0193282.1"/>
    <property type="molecule type" value="Transcribed_RNA"/>
</dbReference>
<keyword evidence="5" id="KW-0378">Hydrolase</keyword>
<proteinExistence type="inferred from homology"/>
<reference evidence="4" key="1">
    <citation type="submission" date="2021-01" db="EMBL/GenBank/DDBJ databases">
        <authorList>
            <person name="Corre E."/>
            <person name="Pelletier E."/>
            <person name="Niang G."/>
            <person name="Scheremetjew M."/>
            <person name="Finn R."/>
            <person name="Kale V."/>
            <person name="Holt S."/>
            <person name="Cochrane G."/>
            <person name="Meng A."/>
            <person name="Brown T."/>
            <person name="Cohen L."/>
        </authorList>
    </citation>
    <scope>NUCLEOTIDE SEQUENCE</scope>
    <source>
        <strain evidence="4">RCC1871</strain>
    </source>
</reference>
<accession>A0A7S3FQE7</accession>
<gene>
    <name evidence="4" type="ORF">CROS1456_LOCUS6372</name>
    <name evidence="5" type="ORF">HKI87_10g63910</name>
</gene>
<feature type="chain" id="PRO_5044661297" evidence="2">
    <location>
        <begin position="31"/>
        <end position="348"/>
    </location>
</feature>
<organism evidence="4">
    <name type="scientific">Chloropicon roscoffensis</name>
    <dbReference type="NCBI Taxonomy" id="1461544"/>
    <lineage>
        <taxon>Eukaryota</taxon>
        <taxon>Viridiplantae</taxon>
        <taxon>Chlorophyta</taxon>
        <taxon>Chloropicophyceae</taxon>
        <taxon>Chloropicales</taxon>
        <taxon>Chloropicaceae</taxon>
        <taxon>Chloropicon</taxon>
    </lineage>
</organism>
<dbReference type="GO" id="GO:0006508">
    <property type="term" value="P:proteolysis"/>
    <property type="evidence" value="ECO:0007669"/>
    <property type="project" value="UniProtKB-KW"/>
</dbReference>
<reference evidence="5 6" key="2">
    <citation type="submission" date="2024-03" db="EMBL/GenBank/DDBJ databases">
        <title>Complete genome sequence of the green alga Chloropicon roscoffensis RCC1871.</title>
        <authorList>
            <person name="Lemieux C."/>
            <person name="Pombert J.-F."/>
            <person name="Otis C."/>
            <person name="Turmel M."/>
        </authorList>
    </citation>
    <scope>NUCLEOTIDE SEQUENCE [LARGE SCALE GENOMIC DNA]</scope>
    <source>
        <strain evidence="5 6">RCC1871</strain>
    </source>
</reference>
<dbReference type="InterPro" id="IPR013128">
    <property type="entry name" value="Peptidase_C1A"/>
</dbReference>
<dbReference type="InterPro" id="IPR000668">
    <property type="entry name" value="Peptidase_C1A_C"/>
</dbReference>
<dbReference type="GO" id="GO:0008234">
    <property type="term" value="F:cysteine-type peptidase activity"/>
    <property type="evidence" value="ECO:0007669"/>
    <property type="project" value="InterPro"/>
</dbReference>
<dbReference type="EMBL" id="CP151510">
    <property type="protein sequence ID" value="WZN64834.1"/>
    <property type="molecule type" value="Genomic_DNA"/>
</dbReference>